<dbReference type="InParanoid" id="B3RQF3"/>
<evidence type="ECO:0000256" key="15">
    <source>
        <dbReference type="ARBA" id="ARBA00082865"/>
    </source>
</evidence>
<dbReference type="CDD" id="cd16926">
    <property type="entry name" value="HATPase_MutL-MLH-PMS-like"/>
    <property type="match status" value="1"/>
</dbReference>
<dbReference type="InterPro" id="IPR002099">
    <property type="entry name" value="MutL/Mlh/PMS"/>
</dbReference>
<gene>
    <name evidence="18" type="ORF">TRIADDRAFT_50100</name>
</gene>
<dbReference type="Proteomes" id="UP000009022">
    <property type="component" value="Unassembled WGS sequence"/>
</dbReference>
<dbReference type="Pfam" id="PF13589">
    <property type="entry name" value="HATPase_c_3"/>
    <property type="match status" value="1"/>
</dbReference>
<evidence type="ECO:0000256" key="7">
    <source>
        <dbReference type="ARBA" id="ARBA00022763"/>
    </source>
</evidence>
<dbReference type="FunCoup" id="B3RQF3">
    <property type="interactions" value="1459"/>
</dbReference>
<evidence type="ECO:0000256" key="16">
    <source>
        <dbReference type="SAM" id="MobiDB-lite"/>
    </source>
</evidence>
<dbReference type="NCBIfam" id="TIGR00585">
    <property type="entry name" value="mutl"/>
    <property type="match status" value="1"/>
</dbReference>
<reference evidence="18 19" key="1">
    <citation type="journal article" date="2008" name="Nature">
        <title>The Trichoplax genome and the nature of placozoans.</title>
        <authorList>
            <person name="Srivastava M."/>
            <person name="Begovic E."/>
            <person name="Chapman J."/>
            <person name="Putnam N.H."/>
            <person name="Hellsten U."/>
            <person name="Kawashima T."/>
            <person name="Kuo A."/>
            <person name="Mitros T."/>
            <person name="Salamov A."/>
            <person name="Carpenter M.L."/>
            <person name="Signorovitch A.Y."/>
            <person name="Moreno M.A."/>
            <person name="Kamm K."/>
            <person name="Grimwood J."/>
            <person name="Schmutz J."/>
            <person name="Shapiro H."/>
            <person name="Grigoriev I.V."/>
            <person name="Buss L.W."/>
            <person name="Schierwater B."/>
            <person name="Dellaporta S.L."/>
            <person name="Rokhsar D.S."/>
        </authorList>
    </citation>
    <scope>NUCLEOTIDE SEQUENCE [LARGE SCALE GENOMIC DNA]</scope>
    <source>
        <strain evidence="18 19">Grell-BS-1999</strain>
    </source>
</reference>
<dbReference type="RefSeq" id="XP_002111226.1">
    <property type="nucleotide sequence ID" value="XM_002111190.1"/>
</dbReference>
<keyword evidence="9" id="KW-0007">Acetylation</keyword>
<dbReference type="AlphaFoldDB" id="B3RQF3"/>
<feature type="region of interest" description="Disordered" evidence="16">
    <location>
        <begin position="403"/>
        <end position="424"/>
    </location>
</feature>
<dbReference type="HOGENOM" id="CLU_004131_2_0_1"/>
<comment type="subcellular location">
    <subcellularLocation>
        <location evidence="2">Chromosome</location>
    </subcellularLocation>
    <subcellularLocation>
        <location evidence="1">Nucleus</location>
    </subcellularLocation>
</comment>
<dbReference type="InterPro" id="IPR014721">
    <property type="entry name" value="Ribsml_uS5_D2-typ_fold_subgr"/>
</dbReference>
<keyword evidence="6" id="KW-0547">Nucleotide-binding</keyword>
<dbReference type="SUPFAM" id="SSF54211">
    <property type="entry name" value="Ribosomal protein S5 domain 2-like"/>
    <property type="match status" value="1"/>
</dbReference>
<dbReference type="GO" id="GO:0032389">
    <property type="term" value="C:MutLalpha complex"/>
    <property type="evidence" value="ECO:0000318"/>
    <property type="project" value="GO_Central"/>
</dbReference>
<dbReference type="CTD" id="6751901"/>
<evidence type="ECO:0000256" key="3">
    <source>
        <dbReference type="ARBA" id="ARBA00006082"/>
    </source>
</evidence>
<name>B3RQF3_TRIAD</name>
<protein>
    <recommendedName>
        <fullName evidence="14">DNA mismatch repair protein MLH1</fullName>
    </recommendedName>
    <alternativeName>
        <fullName evidence="13">DNA mismatch repair protein Mlh1</fullName>
    </alternativeName>
    <alternativeName>
        <fullName evidence="15">MutL protein homolog 1</fullName>
    </alternativeName>
</protein>
<dbReference type="EMBL" id="DS985243">
    <property type="protein sequence ID" value="EDV27230.1"/>
    <property type="molecule type" value="Genomic_DNA"/>
</dbReference>
<evidence type="ECO:0000256" key="5">
    <source>
        <dbReference type="ARBA" id="ARBA00022553"/>
    </source>
</evidence>
<organism evidence="18 19">
    <name type="scientific">Trichoplax adhaerens</name>
    <name type="common">Trichoplax reptans</name>
    <dbReference type="NCBI Taxonomy" id="10228"/>
    <lineage>
        <taxon>Eukaryota</taxon>
        <taxon>Metazoa</taxon>
        <taxon>Placozoa</taxon>
        <taxon>Uniplacotomia</taxon>
        <taxon>Trichoplacea</taxon>
        <taxon>Trichoplacidae</taxon>
        <taxon>Trichoplax</taxon>
    </lineage>
</organism>
<dbReference type="Gene3D" id="3.30.230.10">
    <property type="match status" value="1"/>
</dbReference>
<dbReference type="Pfam" id="PF16413">
    <property type="entry name" value="Mlh1_C"/>
    <property type="match status" value="1"/>
</dbReference>
<keyword evidence="10" id="KW-0234">DNA repair</keyword>
<keyword evidence="4" id="KW-0158">Chromosome</keyword>
<evidence type="ECO:0000313" key="19">
    <source>
        <dbReference type="Proteomes" id="UP000009022"/>
    </source>
</evidence>
<keyword evidence="8" id="KW-0067">ATP-binding</keyword>
<evidence type="ECO:0000256" key="10">
    <source>
        <dbReference type="ARBA" id="ARBA00023204"/>
    </source>
</evidence>
<dbReference type="PROSITE" id="PS00058">
    <property type="entry name" value="DNA_MISMATCH_REPAIR_1"/>
    <property type="match status" value="1"/>
</dbReference>
<evidence type="ECO:0000256" key="9">
    <source>
        <dbReference type="ARBA" id="ARBA00022990"/>
    </source>
</evidence>
<dbReference type="InterPro" id="IPR020568">
    <property type="entry name" value="Ribosomal_Su5_D2-typ_SF"/>
</dbReference>
<accession>B3RQF3</accession>
<dbReference type="GeneID" id="6751901"/>
<keyword evidence="7" id="KW-0227">DNA damage</keyword>
<dbReference type="PhylomeDB" id="B3RQF3"/>
<sequence length="733" mass="83086">MERKIQKLDEKVVNRIAAGEVIQRPANAIKEMIENSLDAKATLIQVTVKSGGLKLIQIQDNGHGIKKEDLDIVCERFTTSKLSRFEDLSSMVTYGFRGEALASISHVAHVAIVTRTEDSKCAYRATYADGKMVPGQPNASADPKPCAGNVGTQINVEDLFFNTPLRLKALKNPNEEFNKITEVISRYAVHQEGVGFILKKYGDSNATVRTSGSSRLDNIRTIYGASTARELLEVSLENKKLGIGMNGLISNANYSAKKCIFLLFINHRLVECSNLRKAIENVYAAYLPKHTHPFLYLSLQISPRNVDVNMHPTKHEVQFLHEDKIIDAIQNVIENKLLGANSSRTFLAQTFLPTTSGPTTKTKVIQDNAEVPISSGSISQKKAYAHQLVRTDHLSQKLEIFLEPKNPTSNTSHSSSCSHELEKERPAIKEKLTESEVTNAPEEILQFILNRERRVHYTCLKSLHLMTFIHYRKLTKQRELKLTSVQNLRNAVEENVAEELQAMVRGMQFVGCVTESHAAFQFETGLYLGNTTNLSKELFYQSIIFNFGNFEKFRLSSPASLYDLAMLALDSEDSGWTEEDGSKEDLAQHVSEFLQMKGEMMTDYFSLEIDKGCIKTLPMLLDGYEPDLLGLPMFALRLATEVNWDHEESCFKTFAIECSRFYAMRKGHDLLLQCSEKNQVFQVDKRKMWKWKVEHLLYPAFKSSLFLPKRFQDDGTILKIADLKELYKVFERC</sequence>
<evidence type="ECO:0000256" key="6">
    <source>
        <dbReference type="ARBA" id="ARBA00022741"/>
    </source>
</evidence>
<keyword evidence="11" id="KW-0539">Nucleus</keyword>
<dbReference type="eggNOG" id="KOG1979">
    <property type="taxonomic scope" value="Eukaryota"/>
</dbReference>
<dbReference type="SUPFAM" id="SSF55874">
    <property type="entry name" value="ATPase domain of HSP90 chaperone/DNA topoisomerase II/histidine kinase"/>
    <property type="match status" value="1"/>
</dbReference>
<dbReference type="GO" id="GO:0140664">
    <property type="term" value="F:ATP-dependent DNA damage sensor activity"/>
    <property type="evidence" value="ECO:0007669"/>
    <property type="project" value="InterPro"/>
</dbReference>
<dbReference type="OMA" id="ANYHVKK"/>
<feature type="compositionally biased region" description="Low complexity" evidence="16">
    <location>
        <begin position="408"/>
        <end position="418"/>
    </location>
</feature>
<evidence type="ECO:0000256" key="13">
    <source>
        <dbReference type="ARBA" id="ARBA00071080"/>
    </source>
</evidence>
<dbReference type="GO" id="GO:0031981">
    <property type="term" value="C:nuclear lumen"/>
    <property type="evidence" value="ECO:0007669"/>
    <property type="project" value="UniProtKB-ARBA"/>
</dbReference>
<proteinExistence type="inferred from homology"/>
<evidence type="ECO:0000256" key="14">
    <source>
        <dbReference type="ARBA" id="ARBA00072852"/>
    </source>
</evidence>
<keyword evidence="5" id="KW-0597">Phosphoprotein</keyword>
<evidence type="ECO:0000256" key="8">
    <source>
        <dbReference type="ARBA" id="ARBA00022840"/>
    </source>
</evidence>
<dbReference type="GO" id="GO:0030983">
    <property type="term" value="F:mismatched DNA binding"/>
    <property type="evidence" value="ECO:0007669"/>
    <property type="project" value="InterPro"/>
</dbReference>
<dbReference type="CDD" id="cd03483">
    <property type="entry name" value="MutL_Trans_MLH1"/>
    <property type="match status" value="1"/>
</dbReference>
<dbReference type="InterPro" id="IPR036890">
    <property type="entry name" value="HATPase_C_sf"/>
</dbReference>
<comment type="similarity">
    <text evidence="3">Belongs to the DNA mismatch repair MutL/HexB family.</text>
</comment>
<dbReference type="GO" id="GO:0016887">
    <property type="term" value="F:ATP hydrolysis activity"/>
    <property type="evidence" value="ECO:0000318"/>
    <property type="project" value="GO_Central"/>
</dbReference>
<evidence type="ECO:0000256" key="12">
    <source>
        <dbReference type="ARBA" id="ARBA00023306"/>
    </source>
</evidence>
<dbReference type="GO" id="GO:0006298">
    <property type="term" value="P:mismatch repair"/>
    <property type="evidence" value="ECO:0000318"/>
    <property type="project" value="GO_Central"/>
</dbReference>
<dbReference type="Gene3D" id="3.30.565.10">
    <property type="entry name" value="Histidine kinase-like ATPase, C-terminal domain"/>
    <property type="match status" value="1"/>
</dbReference>
<dbReference type="FunFam" id="3.30.565.10:FF:000034">
    <property type="entry name" value="DNA mismatch repair protein mlh1, putative"/>
    <property type="match status" value="1"/>
</dbReference>
<dbReference type="InterPro" id="IPR013507">
    <property type="entry name" value="DNA_mismatch_S5_2-like"/>
</dbReference>
<keyword evidence="12" id="KW-0131">Cell cycle</keyword>
<dbReference type="GO" id="GO:0005694">
    <property type="term" value="C:chromosome"/>
    <property type="evidence" value="ECO:0007669"/>
    <property type="project" value="UniProtKB-SubCell"/>
</dbReference>
<dbReference type="Pfam" id="PF01119">
    <property type="entry name" value="DNA_mis_repair"/>
    <property type="match status" value="1"/>
</dbReference>
<dbReference type="PANTHER" id="PTHR10073:SF12">
    <property type="entry name" value="DNA MISMATCH REPAIR PROTEIN MLH1"/>
    <property type="match status" value="1"/>
</dbReference>
<dbReference type="GO" id="GO:0005524">
    <property type="term" value="F:ATP binding"/>
    <property type="evidence" value="ECO:0007669"/>
    <property type="project" value="UniProtKB-KW"/>
</dbReference>
<dbReference type="SMART" id="SM01340">
    <property type="entry name" value="DNA_mis_repair"/>
    <property type="match status" value="1"/>
</dbReference>
<dbReference type="InterPro" id="IPR032189">
    <property type="entry name" value="Mlh1_C"/>
</dbReference>
<dbReference type="PANTHER" id="PTHR10073">
    <property type="entry name" value="DNA MISMATCH REPAIR PROTEIN MLH, PMS, MUTL"/>
    <property type="match status" value="1"/>
</dbReference>
<evidence type="ECO:0000256" key="4">
    <source>
        <dbReference type="ARBA" id="ARBA00022454"/>
    </source>
</evidence>
<keyword evidence="19" id="KW-1185">Reference proteome</keyword>
<feature type="domain" description="DNA mismatch repair protein S5" evidence="17">
    <location>
        <begin position="219"/>
        <end position="338"/>
    </location>
</feature>
<dbReference type="KEGG" id="tad:TRIADDRAFT_50100"/>
<dbReference type="STRING" id="10228.B3RQF3"/>
<dbReference type="InterPro" id="IPR038973">
    <property type="entry name" value="MutL/Mlh/Pms-like"/>
</dbReference>
<dbReference type="InterPro" id="IPR014762">
    <property type="entry name" value="DNA_mismatch_repair_CS"/>
</dbReference>
<dbReference type="FunFam" id="3.30.230.10:FF:000014">
    <property type="entry name" value="DNA mismatch repair protein Mlh1"/>
    <property type="match status" value="1"/>
</dbReference>
<evidence type="ECO:0000256" key="2">
    <source>
        <dbReference type="ARBA" id="ARBA00004286"/>
    </source>
</evidence>
<evidence type="ECO:0000259" key="17">
    <source>
        <dbReference type="SMART" id="SM01340"/>
    </source>
</evidence>
<dbReference type="OrthoDB" id="10263226at2759"/>
<evidence type="ECO:0000256" key="11">
    <source>
        <dbReference type="ARBA" id="ARBA00023242"/>
    </source>
</evidence>
<evidence type="ECO:0000256" key="1">
    <source>
        <dbReference type="ARBA" id="ARBA00004123"/>
    </source>
</evidence>
<evidence type="ECO:0000313" key="18">
    <source>
        <dbReference type="EMBL" id="EDV27230.1"/>
    </source>
</evidence>